<feature type="transmembrane region" description="Helical" evidence="1">
    <location>
        <begin position="213"/>
        <end position="231"/>
    </location>
</feature>
<accession>A0ABP8H5R9</accession>
<feature type="transmembrane region" description="Helical" evidence="1">
    <location>
        <begin position="23"/>
        <end position="47"/>
    </location>
</feature>
<dbReference type="RefSeq" id="WP_345213174.1">
    <property type="nucleotide sequence ID" value="NZ_BAABFT010000014.1"/>
</dbReference>
<evidence type="ECO:0000313" key="3">
    <source>
        <dbReference type="Proteomes" id="UP001500582"/>
    </source>
</evidence>
<dbReference type="InterPro" id="IPR043742">
    <property type="entry name" value="DUF5687"/>
</dbReference>
<feature type="transmembrane region" description="Helical" evidence="1">
    <location>
        <begin position="421"/>
        <end position="439"/>
    </location>
</feature>
<feature type="transmembrane region" description="Helical" evidence="1">
    <location>
        <begin position="379"/>
        <end position="401"/>
    </location>
</feature>
<feature type="transmembrane region" description="Helical" evidence="1">
    <location>
        <begin position="103"/>
        <end position="133"/>
    </location>
</feature>
<evidence type="ECO:0000256" key="1">
    <source>
        <dbReference type="SAM" id="Phobius"/>
    </source>
</evidence>
<dbReference type="Proteomes" id="UP001500582">
    <property type="component" value="Unassembled WGS sequence"/>
</dbReference>
<keyword evidence="3" id="KW-1185">Reference proteome</keyword>
<organism evidence="2 3">
    <name type="scientific">Mucilaginibacter gynuensis</name>
    <dbReference type="NCBI Taxonomy" id="1302236"/>
    <lineage>
        <taxon>Bacteria</taxon>
        <taxon>Pseudomonadati</taxon>
        <taxon>Bacteroidota</taxon>
        <taxon>Sphingobacteriia</taxon>
        <taxon>Sphingobacteriales</taxon>
        <taxon>Sphingobacteriaceae</taxon>
        <taxon>Mucilaginibacter</taxon>
    </lineage>
</organism>
<feature type="transmembrane region" description="Helical" evidence="1">
    <location>
        <begin position="445"/>
        <end position="465"/>
    </location>
</feature>
<feature type="transmembrane region" description="Helical" evidence="1">
    <location>
        <begin position="171"/>
        <end position="193"/>
    </location>
</feature>
<feature type="transmembrane region" description="Helical" evidence="1">
    <location>
        <begin position="352"/>
        <end position="373"/>
    </location>
</feature>
<dbReference type="EMBL" id="BAABFT010000014">
    <property type="protein sequence ID" value="GAA4334751.1"/>
    <property type="molecule type" value="Genomic_DNA"/>
</dbReference>
<name>A0ABP8H5R9_9SPHI</name>
<sequence>MTSTFISHELKAFWRTKNKGKSIAVKIIMALLILYLLACVFIVGFALDKILEKMFPKDELVASFSGILILYYLYDLLLRLQLQELPTLRVQPYLHLPIKRNSLVSYLAATSLLSVFNLWPFILFFPFIFKVIIFDHSALVTLAFIAAIIALAVFNNYLALYIKRKANLNGWVFLVAVGTVILLTMGDFSWHLYSIRGISFAFFGKLITQPALALVPVLIAAAMYYLNFIYLKQNLYLEDLNSSKASAYKSSTEYPLLNRFGSVGDLVANEIKLILRNKRSRSALTMGLLFMFYGLIFYTNPKAYGEWSKVFVGMFMTGIFIINYGQFMYSWQASHFDGILVSKVNFTDFLKAKYMLFTMVSTVALLLTTPYVYFGWRVLMIHCIMYVWNLGVNTTIILYFANRNHRRIDLSKGASFNWEGVGATQFLVSFPLLVTPFIIYIPFSLLGHVDIGLGIIAAVGILGILTRQFWIKKLVEDYNTKRYTLAEGFRNK</sequence>
<keyword evidence="1" id="KW-0472">Membrane</keyword>
<feature type="transmembrane region" description="Helical" evidence="1">
    <location>
        <begin position="139"/>
        <end position="159"/>
    </location>
</feature>
<protein>
    <submittedName>
        <fullName evidence="2">DUF5687 family protein</fullName>
    </submittedName>
</protein>
<keyword evidence="1" id="KW-0812">Transmembrane</keyword>
<reference evidence="3" key="1">
    <citation type="journal article" date="2019" name="Int. J. Syst. Evol. Microbiol.">
        <title>The Global Catalogue of Microorganisms (GCM) 10K type strain sequencing project: providing services to taxonomists for standard genome sequencing and annotation.</title>
        <authorList>
            <consortium name="The Broad Institute Genomics Platform"/>
            <consortium name="The Broad Institute Genome Sequencing Center for Infectious Disease"/>
            <person name="Wu L."/>
            <person name="Ma J."/>
        </authorList>
    </citation>
    <scope>NUCLEOTIDE SEQUENCE [LARGE SCALE GENOMIC DNA]</scope>
    <source>
        <strain evidence="3">JCM 17705</strain>
    </source>
</reference>
<evidence type="ECO:0000313" key="2">
    <source>
        <dbReference type="EMBL" id="GAA4334751.1"/>
    </source>
</evidence>
<keyword evidence="1" id="KW-1133">Transmembrane helix</keyword>
<proteinExistence type="predicted"/>
<gene>
    <name evidence="2" type="ORF">GCM10023149_42310</name>
</gene>
<feature type="transmembrane region" description="Helical" evidence="1">
    <location>
        <begin position="59"/>
        <end position="82"/>
    </location>
</feature>
<comment type="caution">
    <text evidence="2">The sequence shown here is derived from an EMBL/GenBank/DDBJ whole genome shotgun (WGS) entry which is preliminary data.</text>
</comment>
<feature type="transmembrane region" description="Helical" evidence="1">
    <location>
        <begin position="282"/>
        <end position="298"/>
    </location>
</feature>
<feature type="transmembrane region" description="Helical" evidence="1">
    <location>
        <begin position="310"/>
        <end position="331"/>
    </location>
</feature>
<dbReference type="Pfam" id="PF18940">
    <property type="entry name" value="DUF5687"/>
    <property type="match status" value="1"/>
</dbReference>